<gene>
    <name evidence="1" type="ORF">FSB_LOCUS9842</name>
</gene>
<proteinExistence type="predicted"/>
<accession>A0A2N9F4M7</accession>
<name>A0A2N9F4M7_FAGSY</name>
<dbReference type="AlphaFoldDB" id="A0A2N9F4M7"/>
<dbReference type="EMBL" id="OIVN01000550">
    <property type="protein sequence ID" value="SPC81960.1"/>
    <property type="molecule type" value="Genomic_DNA"/>
</dbReference>
<protein>
    <recommendedName>
        <fullName evidence="2">PGG domain-containing protein</fullName>
    </recommendedName>
</protein>
<evidence type="ECO:0000313" key="1">
    <source>
        <dbReference type="EMBL" id="SPC81960.1"/>
    </source>
</evidence>
<evidence type="ECO:0008006" key="2">
    <source>
        <dbReference type="Google" id="ProtNLM"/>
    </source>
</evidence>
<sequence length="108" mass="11575">MSKLNRDGVGRSLERILEKQPTEVQTVAAANTAEGNEMTQVALDRNDKERTEIIHRVADINFVVATIIASAAFSALNQVPGGFDDKVGGLVAPECVPGLVLSGRRFVL</sequence>
<organism evidence="1">
    <name type="scientific">Fagus sylvatica</name>
    <name type="common">Beechnut</name>
    <dbReference type="NCBI Taxonomy" id="28930"/>
    <lineage>
        <taxon>Eukaryota</taxon>
        <taxon>Viridiplantae</taxon>
        <taxon>Streptophyta</taxon>
        <taxon>Embryophyta</taxon>
        <taxon>Tracheophyta</taxon>
        <taxon>Spermatophyta</taxon>
        <taxon>Magnoliopsida</taxon>
        <taxon>eudicotyledons</taxon>
        <taxon>Gunneridae</taxon>
        <taxon>Pentapetalae</taxon>
        <taxon>rosids</taxon>
        <taxon>fabids</taxon>
        <taxon>Fagales</taxon>
        <taxon>Fagaceae</taxon>
        <taxon>Fagus</taxon>
    </lineage>
</organism>
<reference evidence="1" key="1">
    <citation type="submission" date="2018-02" db="EMBL/GenBank/DDBJ databases">
        <authorList>
            <person name="Cohen D.B."/>
            <person name="Kent A.D."/>
        </authorList>
    </citation>
    <scope>NUCLEOTIDE SEQUENCE</scope>
</reference>